<comment type="caution">
    <text evidence="1">The sequence shown here is derived from an EMBL/GenBank/DDBJ whole genome shotgun (WGS) entry which is preliminary data.</text>
</comment>
<evidence type="ECO:0008006" key="3">
    <source>
        <dbReference type="Google" id="ProtNLM"/>
    </source>
</evidence>
<evidence type="ECO:0000313" key="2">
    <source>
        <dbReference type="Proteomes" id="UP001501758"/>
    </source>
</evidence>
<dbReference type="RefSeq" id="WP_343912808.1">
    <property type="nucleotide sequence ID" value="NZ_BAAAGE010000002.1"/>
</dbReference>
<dbReference type="SUPFAM" id="SSF54637">
    <property type="entry name" value="Thioesterase/thiol ester dehydrase-isomerase"/>
    <property type="match status" value="1"/>
</dbReference>
<gene>
    <name evidence="1" type="ORF">GCM10009430_26900</name>
</gene>
<dbReference type="Proteomes" id="UP001501758">
    <property type="component" value="Unassembled WGS sequence"/>
</dbReference>
<protein>
    <recommendedName>
        <fullName evidence="3">3-hydroxymyristoyl/3-hydroxydecanoyl-(Acyl carrier protein) dehydratase</fullName>
    </recommendedName>
</protein>
<name>A0ABN1IXW1_9FLAO</name>
<accession>A0ABN1IXW1</accession>
<evidence type="ECO:0000313" key="1">
    <source>
        <dbReference type="EMBL" id="GAA0723440.1"/>
    </source>
</evidence>
<dbReference type="InterPro" id="IPR016776">
    <property type="entry name" value="ApeP-like_dehydratase"/>
</dbReference>
<sequence>MNNQLQEEITDIDLIKKLIPQKDPFVMIDKLLYFDPDKVVSGYKISETNILSNNGYFTEGGLIENMAQSIALHRGYRGYIKKGKDGKPKTGFIGSIKHATIHELPKVGTELITTVEIIAEIMLVSLVKIEVKDIEGNLLASSEMKTIIVDSQ</sequence>
<dbReference type="Gene3D" id="3.10.129.10">
    <property type="entry name" value="Hotdog Thioesterase"/>
    <property type="match status" value="1"/>
</dbReference>
<keyword evidence="2" id="KW-1185">Reference proteome</keyword>
<dbReference type="InterPro" id="IPR029069">
    <property type="entry name" value="HotDog_dom_sf"/>
</dbReference>
<proteinExistence type="predicted"/>
<reference evidence="1 2" key="1">
    <citation type="journal article" date="2019" name="Int. J. Syst. Evol. Microbiol.">
        <title>The Global Catalogue of Microorganisms (GCM) 10K type strain sequencing project: providing services to taxonomists for standard genome sequencing and annotation.</title>
        <authorList>
            <consortium name="The Broad Institute Genomics Platform"/>
            <consortium name="The Broad Institute Genome Sequencing Center for Infectious Disease"/>
            <person name="Wu L."/>
            <person name="Ma J."/>
        </authorList>
    </citation>
    <scope>NUCLEOTIDE SEQUENCE [LARGE SCALE GENOMIC DNA]</scope>
    <source>
        <strain evidence="1 2">JCM 15974</strain>
    </source>
</reference>
<dbReference type="EMBL" id="BAAAGE010000002">
    <property type="protein sequence ID" value="GAA0723440.1"/>
    <property type="molecule type" value="Genomic_DNA"/>
</dbReference>
<organism evidence="1 2">
    <name type="scientific">Aquimarina litoralis</name>
    <dbReference type="NCBI Taxonomy" id="584605"/>
    <lineage>
        <taxon>Bacteria</taxon>
        <taxon>Pseudomonadati</taxon>
        <taxon>Bacteroidota</taxon>
        <taxon>Flavobacteriia</taxon>
        <taxon>Flavobacteriales</taxon>
        <taxon>Flavobacteriaceae</taxon>
        <taxon>Aquimarina</taxon>
    </lineage>
</organism>
<dbReference type="Pfam" id="PF22817">
    <property type="entry name" value="ApeP-like"/>
    <property type="match status" value="1"/>
</dbReference>